<evidence type="ECO:0000256" key="6">
    <source>
        <dbReference type="ARBA" id="ARBA00023125"/>
    </source>
</evidence>
<dbReference type="Pfam" id="PF00447">
    <property type="entry name" value="HSF_DNA-bind"/>
    <property type="match status" value="1"/>
</dbReference>
<evidence type="ECO:0000256" key="5">
    <source>
        <dbReference type="ARBA" id="ARBA00023016"/>
    </source>
</evidence>
<gene>
    <name evidence="13" type="primary">LOC110779040</name>
</gene>
<dbReference type="GO" id="GO:0000978">
    <property type="term" value="F:RNA polymerase II cis-regulatory region sequence-specific DNA binding"/>
    <property type="evidence" value="ECO:0007669"/>
    <property type="project" value="TreeGrafter"/>
</dbReference>
<keyword evidence="8" id="KW-0539">Nucleus</keyword>
<dbReference type="InterPro" id="IPR000232">
    <property type="entry name" value="HSF_DNA-bd"/>
</dbReference>
<dbReference type="GO" id="GO:0006357">
    <property type="term" value="P:regulation of transcription by RNA polymerase II"/>
    <property type="evidence" value="ECO:0007669"/>
    <property type="project" value="TreeGrafter"/>
</dbReference>
<feature type="region of interest" description="Disordered" evidence="10">
    <location>
        <begin position="112"/>
        <end position="158"/>
    </location>
</feature>
<dbReference type="KEGG" id="soe:110779040"/>
<dbReference type="Proteomes" id="UP000813463">
    <property type="component" value="Chromosome 3"/>
</dbReference>
<comment type="subunit">
    <text evidence="2">Homotrimer.</text>
</comment>
<evidence type="ECO:0000256" key="9">
    <source>
        <dbReference type="RuleBase" id="RU004020"/>
    </source>
</evidence>
<dbReference type="AlphaFoldDB" id="A0A9R0HYC9"/>
<keyword evidence="4" id="KW-0805">Transcription regulation</keyword>
<dbReference type="OrthoDB" id="60033at2759"/>
<dbReference type="InterPro" id="IPR036388">
    <property type="entry name" value="WH-like_DNA-bd_sf"/>
</dbReference>
<keyword evidence="3" id="KW-0597">Phosphoprotein</keyword>
<proteinExistence type="inferred from homology"/>
<dbReference type="PROSITE" id="PS00434">
    <property type="entry name" value="HSF_DOMAIN"/>
    <property type="match status" value="1"/>
</dbReference>
<evidence type="ECO:0000256" key="2">
    <source>
        <dbReference type="ARBA" id="ARBA00011233"/>
    </source>
</evidence>
<dbReference type="GO" id="GO:0005634">
    <property type="term" value="C:nucleus"/>
    <property type="evidence" value="ECO:0000318"/>
    <property type="project" value="GO_Central"/>
</dbReference>
<keyword evidence="12" id="KW-1185">Reference proteome</keyword>
<evidence type="ECO:0000256" key="3">
    <source>
        <dbReference type="ARBA" id="ARBA00022553"/>
    </source>
</evidence>
<feature type="region of interest" description="Disordered" evidence="10">
    <location>
        <begin position="195"/>
        <end position="217"/>
    </location>
</feature>
<evidence type="ECO:0000256" key="7">
    <source>
        <dbReference type="ARBA" id="ARBA00023163"/>
    </source>
</evidence>
<evidence type="ECO:0000256" key="10">
    <source>
        <dbReference type="SAM" id="MobiDB-lite"/>
    </source>
</evidence>
<keyword evidence="7" id="KW-0804">Transcription</keyword>
<accession>A0A9R0HYC9</accession>
<sequence length="249" mass="28720">MEGVSAKGLLEYGIIRKSNPPPFLLKTYMLVDDPDTDIVISWNERGTAFVVWQPAEFARDLLPTFFKHCNFSSFVRQLNTYGFRKVATTRWEFCNDMFQKGKKELLGQIRRRKAWAHRPQPAPPTNNQTSSEAPPSNHDDDQRSSSTSSSSELNILVDENKRLRTENRVLSSELTAMKNKCKELLDLVAVYTNQKEDSKGNDDDDNDNNKEQPKLFGVRLQVQGERERKRKRSEEVYETARLILSQSCK</sequence>
<evidence type="ECO:0000313" key="12">
    <source>
        <dbReference type="Proteomes" id="UP000813463"/>
    </source>
</evidence>
<dbReference type="PANTHER" id="PTHR10015">
    <property type="entry name" value="HEAT SHOCK TRANSCRIPTION FACTOR"/>
    <property type="match status" value="1"/>
</dbReference>
<evidence type="ECO:0000256" key="4">
    <source>
        <dbReference type="ARBA" id="ARBA00023015"/>
    </source>
</evidence>
<organism evidence="12 13">
    <name type="scientific">Spinacia oleracea</name>
    <name type="common">Spinach</name>
    <dbReference type="NCBI Taxonomy" id="3562"/>
    <lineage>
        <taxon>Eukaryota</taxon>
        <taxon>Viridiplantae</taxon>
        <taxon>Streptophyta</taxon>
        <taxon>Embryophyta</taxon>
        <taxon>Tracheophyta</taxon>
        <taxon>Spermatophyta</taxon>
        <taxon>Magnoliopsida</taxon>
        <taxon>eudicotyledons</taxon>
        <taxon>Gunneridae</taxon>
        <taxon>Pentapetalae</taxon>
        <taxon>Caryophyllales</taxon>
        <taxon>Chenopodiaceae</taxon>
        <taxon>Chenopodioideae</taxon>
        <taxon>Anserineae</taxon>
        <taxon>Spinacia</taxon>
    </lineage>
</organism>
<reference evidence="12" key="1">
    <citation type="journal article" date="2021" name="Nat. Commun.">
        <title>Genomic analyses provide insights into spinach domestication and the genetic basis of agronomic traits.</title>
        <authorList>
            <person name="Cai X."/>
            <person name="Sun X."/>
            <person name="Xu C."/>
            <person name="Sun H."/>
            <person name="Wang X."/>
            <person name="Ge C."/>
            <person name="Zhang Z."/>
            <person name="Wang Q."/>
            <person name="Fei Z."/>
            <person name="Jiao C."/>
            <person name="Wang Q."/>
        </authorList>
    </citation>
    <scope>NUCLEOTIDE SEQUENCE [LARGE SCALE GENOMIC DNA]</scope>
    <source>
        <strain evidence="12">cv. Varoflay</strain>
    </source>
</reference>
<dbReference type="PANTHER" id="PTHR10015:SF285">
    <property type="entry name" value="HEAT STRESS TRANSCRIPTION FACTOR B-3"/>
    <property type="match status" value="1"/>
</dbReference>
<evidence type="ECO:0000259" key="11">
    <source>
        <dbReference type="PROSITE" id="PS00434"/>
    </source>
</evidence>
<evidence type="ECO:0000313" key="13">
    <source>
        <dbReference type="RefSeq" id="XP_021839266.1"/>
    </source>
</evidence>
<dbReference type="PRINTS" id="PR00056">
    <property type="entry name" value="HSFDOMAIN"/>
</dbReference>
<dbReference type="SMART" id="SM00415">
    <property type="entry name" value="HSF"/>
    <property type="match status" value="1"/>
</dbReference>
<dbReference type="InterPro" id="IPR036390">
    <property type="entry name" value="WH_DNA-bd_sf"/>
</dbReference>
<feature type="compositionally biased region" description="Basic and acidic residues" evidence="10">
    <location>
        <begin position="195"/>
        <end position="213"/>
    </location>
</feature>
<feature type="domain" description="HSF-type DNA-binding" evidence="11">
    <location>
        <begin position="62"/>
        <end position="86"/>
    </location>
</feature>
<keyword evidence="5" id="KW-0346">Stress response</keyword>
<keyword evidence="6" id="KW-0238">DNA-binding</keyword>
<evidence type="ECO:0000256" key="1">
    <source>
        <dbReference type="ARBA" id="ARBA00004123"/>
    </source>
</evidence>
<dbReference type="FunFam" id="1.10.10.10:FF:000037">
    <property type="entry name" value="Heat stress transcription factor B-4"/>
    <property type="match status" value="1"/>
</dbReference>
<feature type="compositionally biased region" description="Polar residues" evidence="10">
    <location>
        <begin position="125"/>
        <end position="134"/>
    </location>
</feature>
<comment type="similarity">
    <text evidence="9">Belongs to the HSF family.</text>
</comment>
<reference evidence="13" key="2">
    <citation type="submission" date="2025-08" db="UniProtKB">
        <authorList>
            <consortium name="RefSeq"/>
        </authorList>
    </citation>
    <scope>IDENTIFICATION</scope>
    <source>
        <tissue evidence="13">Leaf</tissue>
    </source>
</reference>
<name>A0A9R0HYC9_SPIOL</name>
<protein>
    <submittedName>
        <fullName evidence="13">Heat stress transcription factor B-3</fullName>
    </submittedName>
</protein>
<dbReference type="Gene3D" id="1.10.10.10">
    <property type="entry name" value="Winged helix-like DNA-binding domain superfamily/Winged helix DNA-binding domain"/>
    <property type="match status" value="1"/>
</dbReference>
<dbReference type="RefSeq" id="XP_021839266.1">
    <property type="nucleotide sequence ID" value="XM_021983574.2"/>
</dbReference>
<dbReference type="SUPFAM" id="SSF46785">
    <property type="entry name" value="Winged helix' DNA-binding domain"/>
    <property type="match status" value="1"/>
</dbReference>
<evidence type="ECO:0000256" key="8">
    <source>
        <dbReference type="ARBA" id="ARBA00023242"/>
    </source>
</evidence>
<comment type="subcellular location">
    <subcellularLocation>
        <location evidence="1">Nucleus</location>
    </subcellularLocation>
</comment>
<dbReference type="GeneID" id="110779040"/>
<dbReference type="GO" id="GO:0003700">
    <property type="term" value="F:DNA-binding transcription factor activity"/>
    <property type="evidence" value="ECO:0000318"/>
    <property type="project" value="GO_Central"/>
</dbReference>